<evidence type="ECO:0000256" key="1">
    <source>
        <dbReference type="SAM" id="Phobius"/>
    </source>
</evidence>
<dbReference type="InterPro" id="IPR036465">
    <property type="entry name" value="vWFA_dom_sf"/>
</dbReference>
<keyword evidence="2" id="KW-0732">Signal</keyword>
<dbReference type="Gene3D" id="3.40.50.410">
    <property type="entry name" value="von Willebrand factor, type A domain"/>
    <property type="match status" value="1"/>
</dbReference>
<dbReference type="AlphaFoldDB" id="A0A426TSB1"/>
<evidence type="ECO:0000259" key="3">
    <source>
        <dbReference type="PROSITE" id="PS50006"/>
    </source>
</evidence>
<proteinExistence type="predicted"/>
<evidence type="ECO:0000313" key="6">
    <source>
        <dbReference type="Proteomes" id="UP000280307"/>
    </source>
</evidence>
<feature type="domain" description="VWFA" evidence="4">
    <location>
        <begin position="91"/>
        <end position="260"/>
    </location>
</feature>
<dbReference type="InterPro" id="IPR008984">
    <property type="entry name" value="SMAD_FHA_dom_sf"/>
</dbReference>
<keyword evidence="1" id="KW-0472">Membrane</keyword>
<accession>A0A426TSB1</accession>
<dbReference type="SMART" id="SM00240">
    <property type="entry name" value="FHA"/>
    <property type="match status" value="1"/>
</dbReference>
<evidence type="ECO:0000259" key="4">
    <source>
        <dbReference type="PROSITE" id="PS50234"/>
    </source>
</evidence>
<dbReference type="PROSITE" id="PS50006">
    <property type="entry name" value="FHA_DOMAIN"/>
    <property type="match status" value="1"/>
</dbReference>
<dbReference type="InterPro" id="IPR002035">
    <property type="entry name" value="VWF_A"/>
</dbReference>
<dbReference type="EMBL" id="RSAS01000826">
    <property type="protein sequence ID" value="RRR66845.1"/>
    <property type="molecule type" value="Genomic_DNA"/>
</dbReference>
<keyword evidence="1" id="KW-0812">Transmembrane</keyword>
<keyword evidence="1" id="KW-1133">Transmembrane helix</keyword>
<dbReference type="SUPFAM" id="SSF53300">
    <property type="entry name" value="vWA-like"/>
    <property type="match status" value="1"/>
</dbReference>
<dbReference type="SUPFAM" id="SSF49879">
    <property type="entry name" value="SMAD/FHA domain"/>
    <property type="match status" value="1"/>
</dbReference>
<dbReference type="CDD" id="cd00060">
    <property type="entry name" value="FHA"/>
    <property type="match status" value="1"/>
</dbReference>
<name>A0A426TSB1_9CHLR</name>
<feature type="chain" id="PRO_5019408216" evidence="2">
    <location>
        <begin position="26"/>
        <end position="616"/>
    </location>
</feature>
<dbReference type="Gene3D" id="2.60.200.20">
    <property type="match status" value="1"/>
</dbReference>
<feature type="domain" description="FHA" evidence="3">
    <location>
        <begin position="540"/>
        <end position="589"/>
    </location>
</feature>
<evidence type="ECO:0000256" key="2">
    <source>
        <dbReference type="SAM" id="SignalP"/>
    </source>
</evidence>
<dbReference type="InterPro" id="IPR000253">
    <property type="entry name" value="FHA_dom"/>
</dbReference>
<dbReference type="CDD" id="cd00198">
    <property type="entry name" value="vWFA"/>
    <property type="match status" value="1"/>
</dbReference>
<comment type="caution">
    <text evidence="5">The sequence shown here is derived from an EMBL/GenBank/DDBJ whole genome shotgun (WGS) entry which is preliminary data.</text>
</comment>
<feature type="signal peptide" evidence="2">
    <location>
        <begin position="1"/>
        <end position="25"/>
    </location>
</feature>
<dbReference type="Proteomes" id="UP000280307">
    <property type="component" value="Unassembled WGS sequence"/>
</dbReference>
<organism evidence="5 6">
    <name type="scientific">Candidatus Viridilinea halotolerans</name>
    <dbReference type="NCBI Taxonomy" id="2491704"/>
    <lineage>
        <taxon>Bacteria</taxon>
        <taxon>Bacillati</taxon>
        <taxon>Chloroflexota</taxon>
        <taxon>Chloroflexia</taxon>
        <taxon>Chloroflexales</taxon>
        <taxon>Chloroflexineae</taxon>
        <taxon>Oscillochloridaceae</taxon>
        <taxon>Candidatus Viridilinea</taxon>
    </lineage>
</organism>
<dbReference type="Pfam" id="PF00498">
    <property type="entry name" value="FHA"/>
    <property type="match status" value="1"/>
</dbReference>
<dbReference type="PANTHER" id="PTHR23308">
    <property type="entry name" value="NUCLEAR INHIBITOR OF PROTEIN PHOSPHATASE-1"/>
    <property type="match status" value="1"/>
</dbReference>
<dbReference type="InterPro" id="IPR050923">
    <property type="entry name" value="Cell_Proc_Reg/RNA_Proc"/>
</dbReference>
<dbReference type="SMART" id="SM00327">
    <property type="entry name" value="VWA"/>
    <property type="match status" value="1"/>
</dbReference>
<protein>
    <submittedName>
        <fullName evidence="5">FHA domain-containing protein</fullName>
    </submittedName>
</protein>
<feature type="transmembrane region" description="Helical" evidence="1">
    <location>
        <begin position="412"/>
        <end position="434"/>
    </location>
</feature>
<evidence type="ECO:0000313" key="5">
    <source>
        <dbReference type="EMBL" id="RRR66845.1"/>
    </source>
</evidence>
<sequence length="616" mass="66086">MHHLFRLVTILCGLALLLTTPTLHAQPEINLRVDQVDESRFPEVQLFATVTDAQGRALTDLNADRFVLREGGRSVTLNEVAAVPPDAVELRVVLALDISGSIEPNLNQIKDTAIDFVRSLGPQDQIALVVFGNTARVVEAFTPDHGAVINHILAIGPSQLEDYTALYNGGFEAIRLAADGATTGRRAVVVMTDGKNTIAPGTDSLALTDVQRSASERRVPVHVIGVGPEISLQELRIIATNGRLIEVAQADQLAAAYEDIARQLRQQYLIRYTSELPADSATYPLELSVNSPEFGTSVTNANLRALPPIVPQLRVTLPAELVIGEPAAIDVEIIARHPPANGQLILNDQVVFESVISETIWRPAWTPLPDLAVGSYQLEVRVTDSQGTTSSSITPSLALVSVPSPEEAPSRMWLWIILGATLLLLIIGLIIFLLMRRGSADGDGAIAPLPDPTYVPPPLPPTGPGPITGPGVGFGPPVDPTRGATPMPGNNPRPGLTRGRPVDKTRLAETEALDTGQAILVVQQGPAQPKEIRLKAGREVLIGRDSRADIVVNDSKASAEHAKIRFLEGGFSIFDLKSTNGLWVNGRRIDKLQLQDGDEITVGSAHLVFKHPRAKG</sequence>
<gene>
    <name evidence="5" type="ORF">EI684_20045</name>
</gene>
<dbReference type="PROSITE" id="PS50234">
    <property type="entry name" value="VWFA"/>
    <property type="match status" value="1"/>
</dbReference>
<dbReference type="Pfam" id="PF00092">
    <property type="entry name" value="VWA"/>
    <property type="match status" value="1"/>
</dbReference>
<reference evidence="5 6" key="1">
    <citation type="submission" date="2018-12" db="EMBL/GenBank/DDBJ databases">
        <title>Genome Sequence of Candidatus Viridilinea halotolerans isolated from saline sulfide-rich spring.</title>
        <authorList>
            <person name="Grouzdev D.S."/>
            <person name="Burganskaya E.I."/>
            <person name="Krutkina M.S."/>
            <person name="Sukhacheva M.V."/>
            <person name="Gorlenko V.M."/>
        </authorList>
    </citation>
    <scope>NUCLEOTIDE SEQUENCE [LARGE SCALE GENOMIC DNA]</scope>
    <source>
        <strain evidence="5">Chok-6</strain>
    </source>
</reference>